<dbReference type="AlphaFoldDB" id="A0A6N4QM82"/>
<gene>
    <name evidence="2" type="ORF">EHQ18_06330</name>
</gene>
<dbReference type="Proteomes" id="UP000297239">
    <property type="component" value="Unassembled WGS sequence"/>
</dbReference>
<name>A0A6N4QM82_9LEPT</name>
<evidence type="ECO:0000313" key="3">
    <source>
        <dbReference type="Proteomes" id="UP000297239"/>
    </source>
</evidence>
<comment type="caution">
    <text evidence="2">The sequence shown here is derived from an EMBL/GenBank/DDBJ whole genome shotgun (WGS) entry which is preliminary data.</text>
</comment>
<dbReference type="PANTHER" id="PTHR33993:SF2">
    <property type="entry name" value="VOC DOMAIN-CONTAINING PROTEIN"/>
    <property type="match status" value="1"/>
</dbReference>
<proteinExistence type="predicted"/>
<dbReference type="Gene3D" id="3.10.180.10">
    <property type="entry name" value="2,3-Dihydroxybiphenyl 1,2-Dioxygenase, domain 1"/>
    <property type="match status" value="1"/>
</dbReference>
<evidence type="ECO:0000259" key="1">
    <source>
        <dbReference type="PROSITE" id="PS51819"/>
    </source>
</evidence>
<feature type="domain" description="VOC" evidence="1">
    <location>
        <begin position="45"/>
        <end position="162"/>
    </location>
</feature>
<reference evidence="2" key="1">
    <citation type="journal article" date="2019" name="PLoS Negl. Trop. Dis.">
        <title>Revisiting the worldwide diversity of Leptospira species in the environment.</title>
        <authorList>
            <person name="Vincent A.T."/>
            <person name="Schiettekatte O."/>
            <person name="Bourhy P."/>
            <person name="Veyrier F.J."/>
            <person name="Picardeau M."/>
        </authorList>
    </citation>
    <scope>NUCLEOTIDE SEQUENCE [LARGE SCALE GENOMIC DNA]</scope>
    <source>
        <strain evidence="2">201800293</strain>
    </source>
</reference>
<dbReference type="CDD" id="cd07247">
    <property type="entry name" value="SgaA_N_like"/>
    <property type="match status" value="1"/>
</dbReference>
<dbReference type="OrthoDB" id="9804235at2"/>
<dbReference type="Pfam" id="PF00903">
    <property type="entry name" value="Glyoxalase"/>
    <property type="match status" value="1"/>
</dbReference>
<dbReference type="PANTHER" id="PTHR33993">
    <property type="entry name" value="GLYOXALASE-RELATED"/>
    <property type="match status" value="1"/>
</dbReference>
<keyword evidence="3" id="KW-1185">Reference proteome</keyword>
<dbReference type="InterPro" id="IPR004360">
    <property type="entry name" value="Glyas_Fos-R_dOase_dom"/>
</dbReference>
<dbReference type="SUPFAM" id="SSF54593">
    <property type="entry name" value="Glyoxalase/Bleomycin resistance protein/Dihydroxybiphenyl dioxygenase"/>
    <property type="match status" value="1"/>
</dbReference>
<organism evidence="2 3">
    <name type="scientific">Leptospira kanakyensis</name>
    <dbReference type="NCBI Taxonomy" id="2484968"/>
    <lineage>
        <taxon>Bacteria</taxon>
        <taxon>Pseudomonadati</taxon>
        <taxon>Spirochaetota</taxon>
        <taxon>Spirochaetia</taxon>
        <taxon>Leptospirales</taxon>
        <taxon>Leptospiraceae</taxon>
        <taxon>Leptospira</taxon>
    </lineage>
</organism>
<dbReference type="PROSITE" id="PS51257">
    <property type="entry name" value="PROKAR_LIPOPROTEIN"/>
    <property type="match status" value="1"/>
</dbReference>
<dbReference type="InterPro" id="IPR052164">
    <property type="entry name" value="Anthracycline_SecMetBiosynth"/>
</dbReference>
<dbReference type="PROSITE" id="PS51819">
    <property type="entry name" value="VOC"/>
    <property type="match status" value="1"/>
</dbReference>
<sequence length="163" mass="17843">MRKLFFIKVLLVIGLSVVGCKEETNLNNDGVQGNKAEQTKDMKNTISIVEIPVSNLDRALQFYGTILNVSIEKMTMEDTELGVIPANPDSVNVVLVKGKDYIPTKNGIVVYLNLGEDLQPALDKVEKAGGKIVLPKTLISPEMGYYAFIIDTEGTKIGFHSAK</sequence>
<accession>A0A6N4QM82</accession>
<dbReference type="InterPro" id="IPR029068">
    <property type="entry name" value="Glyas_Bleomycin-R_OHBP_Dase"/>
</dbReference>
<dbReference type="RefSeq" id="WP_135632563.1">
    <property type="nucleotide sequence ID" value="NZ_RQFE01000011.1"/>
</dbReference>
<dbReference type="InterPro" id="IPR037523">
    <property type="entry name" value="VOC_core"/>
</dbReference>
<dbReference type="EMBL" id="RQFF01000013">
    <property type="protein sequence ID" value="TGK73425.1"/>
    <property type="molecule type" value="Genomic_DNA"/>
</dbReference>
<protein>
    <submittedName>
        <fullName evidence="2">VOC family protein</fullName>
    </submittedName>
</protein>
<evidence type="ECO:0000313" key="2">
    <source>
        <dbReference type="EMBL" id="TGK73425.1"/>
    </source>
</evidence>